<dbReference type="PANTHER" id="PTHR47271:SF2">
    <property type="entry name" value="ARGININE DEIMINASE"/>
    <property type="match status" value="1"/>
</dbReference>
<dbReference type="PANTHER" id="PTHR47271">
    <property type="entry name" value="ARGININE DEIMINASE"/>
    <property type="match status" value="1"/>
</dbReference>
<reference evidence="1" key="1">
    <citation type="journal article" date="2014" name="Front. Microbiol.">
        <title>High frequency of phylogenetically diverse reductive dehalogenase-homologous genes in deep subseafloor sedimentary metagenomes.</title>
        <authorList>
            <person name="Kawai M."/>
            <person name="Futagami T."/>
            <person name="Toyoda A."/>
            <person name="Takaki Y."/>
            <person name="Nishi S."/>
            <person name="Hori S."/>
            <person name="Arai W."/>
            <person name="Tsubouchi T."/>
            <person name="Morono Y."/>
            <person name="Uchiyama I."/>
            <person name="Ito T."/>
            <person name="Fujiyama A."/>
            <person name="Inagaki F."/>
            <person name="Takami H."/>
        </authorList>
    </citation>
    <scope>NUCLEOTIDE SEQUENCE</scope>
    <source>
        <strain evidence="1">Expedition CK06-06</strain>
    </source>
</reference>
<sequence length="154" mass="17823">MQKDNNNIDIIKSDDYGEKWFPDKTSFEEDLKEVWGEKWSVSSEVGKLQAVLLRRPGKEIENVHTPAKWRWKAPMDSKKARAQHDKLVEIYQMHGVMVYYVENQREDRPNAVYMRDNVLGTPEGVILCRQALRIRRGEERAVAAALGMIGVPII</sequence>
<proteinExistence type="predicted"/>
<dbReference type="SUPFAM" id="SSF55909">
    <property type="entry name" value="Pentein"/>
    <property type="match status" value="1"/>
</dbReference>
<dbReference type="Gene3D" id="3.75.10.10">
    <property type="entry name" value="L-arginine/glycine Amidinotransferase, Chain A"/>
    <property type="match status" value="1"/>
</dbReference>
<comment type="caution">
    <text evidence="1">The sequence shown here is derived from an EMBL/GenBank/DDBJ whole genome shotgun (WGS) entry which is preliminary data.</text>
</comment>
<name>X1VFF1_9ZZZZ</name>
<organism evidence="1">
    <name type="scientific">marine sediment metagenome</name>
    <dbReference type="NCBI Taxonomy" id="412755"/>
    <lineage>
        <taxon>unclassified sequences</taxon>
        <taxon>metagenomes</taxon>
        <taxon>ecological metagenomes</taxon>
    </lineage>
</organism>
<accession>X1VFF1</accession>
<dbReference type="GO" id="GO:0019546">
    <property type="term" value="P:L-arginine deiminase pathway"/>
    <property type="evidence" value="ECO:0007669"/>
    <property type="project" value="TreeGrafter"/>
</dbReference>
<dbReference type="Pfam" id="PF19420">
    <property type="entry name" value="DDAH_eukar"/>
    <property type="match status" value="1"/>
</dbReference>
<dbReference type="EMBL" id="BARW01034362">
    <property type="protein sequence ID" value="GAJ05585.1"/>
    <property type="molecule type" value="Genomic_DNA"/>
</dbReference>
<protein>
    <submittedName>
        <fullName evidence="1">Uncharacterized protein</fullName>
    </submittedName>
</protein>
<dbReference type="GO" id="GO:0016990">
    <property type="term" value="F:arginine deiminase activity"/>
    <property type="evidence" value="ECO:0007669"/>
    <property type="project" value="TreeGrafter"/>
</dbReference>
<gene>
    <name evidence="1" type="ORF">S12H4_53872</name>
</gene>
<dbReference type="AlphaFoldDB" id="X1VFF1"/>
<feature type="non-terminal residue" evidence="1">
    <location>
        <position position="154"/>
    </location>
</feature>
<evidence type="ECO:0000313" key="1">
    <source>
        <dbReference type="EMBL" id="GAJ05585.1"/>
    </source>
</evidence>